<name>A0A9Q0NFQ8_9DIPT</name>
<dbReference type="Gene3D" id="3.90.215.10">
    <property type="entry name" value="Gamma Fibrinogen, chain A, domain 1"/>
    <property type="match status" value="1"/>
</dbReference>
<evidence type="ECO:0000259" key="3">
    <source>
        <dbReference type="PROSITE" id="PS51406"/>
    </source>
</evidence>
<comment type="caution">
    <text evidence="4">The sequence shown here is derived from an EMBL/GenBank/DDBJ whole genome shotgun (WGS) entry which is preliminary data.</text>
</comment>
<dbReference type="InterPro" id="IPR020837">
    <property type="entry name" value="Fibrinogen_CS"/>
</dbReference>
<evidence type="ECO:0000256" key="2">
    <source>
        <dbReference type="SAM" id="SignalP"/>
    </source>
</evidence>
<dbReference type="GO" id="GO:0005615">
    <property type="term" value="C:extracellular space"/>
    <property type="evidence" value="ECO:0007669"/>
    <property type="project" value="TreeGrafter"/>
</dbReference>
<dbReference type="SUPFAM" id="SSF56496">
    <property type="entry name" value="Fibrinogen C-terminal domain-like"/>
    <property type="match status" value="1"/>
</dbReference>
<dbReference type="InterPro" id="IPR036056">
    <property type="entry name" value="Fibrinogen-like_C"/>
</dbReference>
<keyword evidence="5" id="KW-1185">Reference proteome</keyword>
<organism evidence="4 5">
    <name type="scientific">Pseudolycoriella hygida</name>
    <dbReference type="NCBI Taxonomy" id="35572"/>
    <lineage>
        <taxon>Eukaryota</taxon>
        <taxon>Metazoa</taxon>
        <taxon>Ecdysozoa</taxon>
        <taxon>Arthropoda</taxon>
        <taxon>Hexapoda</taxon>
        <taxon>Insecta</taxon>
        <taxon>Pterygota</taxon>
        <taxon>Neoptera</taxon>
        <taxon>Endopterygota</taxon>
        <taxon>Diptera</taxon>
        <taxon>Nematocera</taxon>
        <taxon>Sciaroidea</taxon>
        <taxon>Sciaridae</taxon>
        <taxon>Pseudolycoriella</taxon>
    </lineage>
</organism>
<dbReference type="AlphaFoldDB" id="A0A9Q0NFQ8"/>
<gene>
    <name evidence="4" type="primary">FCN1_1</name>
    <name evidence="4" type="ORF">Bhyg_04613</name>
</gene>
<feature type="domain" description="Fibrinogen C-terminal" evidence="3">
    <location>
        <begin position="29"/>
        <end position="258"/>
    </location>
</feature>
<evidence type="ECO:0000313" key="5">
    <source>
        <dbReference type="Proteomes" id="UP001151699"/>
    </source>
</evidence>
<dbReference type="InterPro" id="IPR050373">
    <property type="entry name" value="Fibrinogen_C-term_domain"/>
</dbReference>
<dbReference type="OrthoDB" id="7734170at2759"/>
<reference evidence="4" key="1">
    <citation type="submission" date="2022-07" db="EMBL/GenBank/DDBJ databases">
        <authorList>
            <person name="Trinca V."/>
            <person name="Uliana J.V.C."/>
            <person name="Torres T.T."/>
            <person name="Ward R.J."/>
            <person name="Monesi N."/>
        </authorList>
    </citation>
    <scope>NUCLEOTIDE SEQUENCE</scope>
    <source>
        <strain evidence="4">HSMRA1968</strain>
        <tissue evidence="4">Whole embryos</tissue>
    </source>
</reference>
<sequence>MNRALVTVILLGGILIVCDAGNEPHCATVGRGSDFNDCDDALAKGFTRNGVYLIRPKSSLRPFEVWCDMDGGGWTIIQARFDGLIDFFRTWADYRNGFGYVDSEHWIGNNFIHHITKDNNYELRIELTGFKENEFAVASYSPFRIGSEDEKYKLHVGNFTGIGDIVDRLSQHNGYMFSTKDSDNDIHSGNCAQSAKGAWWYTNCYWSNLNGVWMSQEKSMLVAGGQSNANVFGMNYRDAFKIQFYSLKSVEMKEAILSKPEDSIGAQSKLKFTRDANTWGKSVESLNNVVIDLTGRKVQFAFLGIYNESNFTRGTYELGKVL</sequence>
<dbReference type="NCBIfam" id="NF040941">
    <property type="entry name" value="GGGWT_bact"/>
    <property type="match status" value="1"/>
</dbReference>
<dbReference type="PANTHER" id="PTHR19143">
    <property type="entry name" value="FIBRINOGEN/TENASCIN/ANGIOPOEITIN"/>
    <property type="match status" value="1"/>
</dbReference>
<dbReference type="Proteomes" id="UP001151699">
    <property type="component" value="Chromosome A"/>
</dbReference>
<dbReference type="CDD" id="cd00087">
    <property type="entry name" value="FReD"/>
    <property type="match status" value="1"/>
</dbReference>
<feature type="chain" id="PRO_5040402068" evidence="2">
    <location>
        <begin position="21"/>
        <end position="322"/>
    </location>
</feature>
<proteinExistence type="predicted"/>
<dbReference type="InterPro" id="IPR002181">
    <property type="entry name" value="Fibrinogen_a/b/g_C_dom"/>
</dbReference>
<evidence type="ECO:0000256" key="1">
    <source>
        <dbReference type="ARBA" id="ARBA00023157"/>
    </source>
</evidence>
<dbReference type="Pfam" id="PF00147">
    <property type="entry name" value="Fibrinogen_C"/>
    <property type="match status" value="1"/>
</dbReference>
<dbReference type="InterPro" id="IPR014716">
    <property type="entry name" value="Fibrinogen_a/b/g_C_1"/>
</dbReference>
<evidence type="ECO:0000313" key="4">
    <source>
        <dbReference type="EMBL" id="KAJ6649379.1"/>
    </source>
</evidence>
<accession>A0A9Q0NFQ8</accession>
<feature type="signal peptide" evidence="2">
    <location>
        <begin position="1"/>
        <end position="20"/>
    </location>
</feature>
<dbReference type="SMART" id="SM00186">
    <property type="entry name" value="FBG"/>
    <property type="match status" value="1"/>
</dbReference>
<keyword evidence="2" id="KW-0732">Signal</keyword>
<protein>
    <submittedName>
        <fullName evidence="4">Ficolin-1</fullName>
    </submittedName>
</protein>
<keyword evidence="1" id="KW-1015">Disulfide bond</keyword>
<dbReference type="PROSITE" id="PS51406">
    <property type="entry name" value="FIBRINOGEN_C_2"/>
    <property type="match status" value="1"/>
</dbReference>
<dbReference type="EMBL" id="WJQU01000001">
    <property type="protein sequence ID" value="KAJ6649379.1"/>
    <property type="molecule type" value="Genomic_DNA"/>
</dbReference>
<dbReference type="PROSITE" id="PS00514">
    <property type="entry name" value="FIBRINOGEN_C_1"/>
    <property type="match status" value="1"/>
</dbReference>